<evidence type="ECO:0000313" key="1">
    <source>
        <dbReference type="EMBL" id="SMF83852.1"/>
    </source>
</evidence>
<organism evidence="1 2">
    <name type="scientific">Paenibacillus uliginis N3/975</name>
    <dbReference type="NCBI Taxonomy" id="1313296"/>
    <lineage>
        <taxon>Bacteria</taxon>
        <taxon>Bacillati</taxon>
        <taxon>Bacillota</taxon>
        <taxon>Bacilli</taxon>
        <taxon>Bacillales</taxon>
        <taxon>Paenibacillaceae</taxon>
        <taxon>Paenibacillus</taxon>
    </lineage>
</organism>
<dbReference type="STRING" id="1313296.SAMN05661091_2470"/>
<reference evidence="1 2" key="1">
    <citation type="submission" date="2017-04" db="EMBL/GenBank/DDBJ databases">
        <authorList>
            <person name="Afonso C.L."/>
            <person name="Miller P.J."/>
            <person name="Scott M.A."/>
            <person name="Spackman E."/>
            <person name="Goraichik I."/>
            <person name="Dimitrov K.M."/>
            <person name="Suarez D.L."/>
            <person name="Swayne D.E."/>
        </authorList>
    </citation>
    <scope>NUCLEOTIDE SEQUENCE [LARGE SCALE GENOMIC DNA]</scope>
    <source>
        <strain evidence="1 2">N3/975</strain>
    </source>
</reference>
<name>A0A1X7HDN7_9BACL</name>
<gene>
    <name evidence="1" type="ORF">SAMN05661091_2470</name>
</gene>
<dbReference type="AlphaFoldDB" id="A0A1X7HDN7"/>
<dbReference type="EMBL" id="LT840184">
    <property type="protein sequence ID" value="SMF83852.1"/>
    <property type="molecule type" value="Genomic_DNA"/>
</dbReference>
<dbReference type="RefSeq" id="WP_208919428.1">
    <property type="nucleotide sequence ID" value="NZ_LT840184.1"/>
</dbReference>
<dbReference type="Proteomes" id="UP000192940">
    <property type="component" value="Chromosome I"/>
</dbReference>
<sequence>MTSQSSGETWKSSGFVGGGQPAGIAAIGIPNEPAWMPSWQVVSNPQQATKWRITYTEHIDPTGINREYGTVPISHYAAELRGILKRIGQLAVDIDEEFWNNDFFKPAIERLEGVVTNMPMELPEIYSDEAQRLLNAVYKAWVFGGMGSWNDSPPYSAHLHQLEKEYNDCTGDLYHTLLQCAQGAVNSVFHLQQIQQLSLTKTELASLKHNLTEQSLPFSHQVEFQEWNYPAGEAGAYFLKLPRTEVRSDLEGLALLLLRLEFREQEWSWDEKEVREVGPNALRTALTYLLDNGECTSLRWKEILDKAELYTEGHLELKNEVTFRSSNVMLYDDWNLLQFFGVNDEHYYLYLWYTTA</sequence>
<evidence type="ECO:0000313" key="2">
    <source>
        <dbReference type="Proteomes" id="UP000192940"/>
    </source>
</evidence>
<protein>
    <submittedName>
        <fullName evidence="1">Uncharacterized protein</fullName>
    </submittedName>
</protein>
<keyword evidence="2" id="KW-1185">Reference proteome</keyword>
<accession>A0A1X7HDN7</accession>
<proteinExistence type="predicted"/>